<evidence type="ECO:0000313" key="1">
    <source>
        <dbReference type="EMBL" id="EZA61826.1"/>
    </source>
</evidence>
<keyword evidence="2" id="KW-1185">Reference proteome</keyword>
<dbReference type="AlphaFoldDB" id="A0A026X1D4"/>
<name>A0A026X1D4_OOCBI</name>
<protein>
    <submittedName>
        <fullName evidence="1">Uncharacterized protein</fullName>
    </submittedName>
</protein>
<dbReference type="OrthoDB" id="7551446at2759"/>
<reference evidence="1 2" key="1">
    <citation type="journal article" date="2014" name="Curr. Biol.">
        <title>The genome of the clonal raider ant Cerapachys biroi.</title>
        <authorList>
            <person name="Oxley P.R."/>
            <person name="Ji L."/>
            <person name="Fetter-Pruneda I."/>
            <person name="McKenzie S.K."/>
            <person name="Li C."/>
            <person name="Hu H."/>
            <person name="Zhang G."/>
            <person name="Kronauer D.J."/>
        </authorList>
    </citation>
    <scope>NUCLEOTIDE SEQUENCE [LARGE SCALE GENOMIC DNA]</scope>
</reference>
<accession>A0A026X1D4</accession>
<dbReference type="OMA" id="VNNHEFD"/>
<proteinExistence type="predicted"/>
<organism evidence="1 2">
    <name type="scientific">Ooceraea biroi</name>
    <name type="common">Clonal raider ant</name>
    <name type="synonym">Cerapachys biroi</name>
    <dbReference type="NCBI Taxonomy" id="2015173"/>
    <lineage>
        <taxon>Eukaryota</taxon>
        <taxon>Metazoa</taxon>
        <taxon>Ecdysozoa</taxon>
        <taxon>Arthropoda</taxon>
        <taxon>Hexapoda</taxon>
        <taxon>Insecta</taxon>
        <taxon>Pterygota</taxon>
        <taxon>Neoptera</taxon>
        <taxon>Endopterygota</taxon>
        <taxon>Hymenoptera</taxon>
        <taxon>Apocrita</taxon>
        <taxon>Aculeata</taxon>
        <taxon>Formicoidea</taxon>
        <taxon>Formicidae</taxon>
        <taxon>Dorylinae</taxon>
        <taxon>Ooceraea</taxon>
    </lineage>
</organism>
<gene>
    <name evidence="1" type="ORF">X777_09151</name>
</gene>
<sequence>MSNIRKNVDEHSVVSKHRFVNNHEFDWCNPKILHQEKHLRKREIAEMFHIKKNNNTINLHTDTDGLPEVYDIIIRIS</sequence>
<dbReference type="EMBL" id="KK107040">
    <property type="protein sequence ID" value="EZA61826.1"/>
    <property type="molecule type" value="Genomic_DNA"/>
</dbReference>
<dbReference type="Proteomes" id="UP000053097">
    <property type="component" value="Unassembled WGS sequence"/>
</dbReference>
<evidence type="ECO:0000313" key="2">
    <source>
        <dbReference type="Proteomes" id="UP000053097"/>
    </source>
</evidence>